<organism evidence="3 4">
    <name type="scientific">Cymbomonas tetramitiformis</name>
    <dbReference type="NCBI Taxonomy" id="36881"/>
    <lineage>
        <taxon>Eukaryota</taxon>
        <taxon>Viridiplantae</taxon>
        <taxon>Chlorophyta</taxon>
        <taxon>Pyramimonadophyceae</taxon>
        <taxon>Pyramimonadales</taxon>
        <taxon>Pyramimonadaceae</taxon>
        <taxon>Cymbomonas</taxon>
    </lineage>
</organism>
<gene>
    <name evidence="3" type="ORF">CYMTET_8718</name>
</gene>
<keyword evidence="2" id="KW-1133">Transmembrane helix</keyword>
<evidence type="ECO:0000256" key="1">
    <source>
        <dbReference type="SAM" id="MobiDB-lite"/>
    </source>
</evidence>
<name>A0AAE0LG81_9CHLO</name>
<evidence type="ECO:0000313" key="3">
    <source>
        <dbReference type="EMBL" id="KAK3283595.1"/>
    </source>
</evidence>
<protein>
    <submittedName>
        <fullName evidence="3">Uncharacterized protein</fullName>
    </submittedName>
</protein>
<accession>A0AAE0LG81</accession>
<dbReference type="Proteomes" id="UP001190700">
    <property type="component" value="Unassembled WGS sequence"/>
</dbReference>
<dbReference type="EMBL" id="LGRX02002706">
    <property type="protein sequence ID" value="KAK3283595.1"/>
    <property type="molecule type" value="Genomic_DNA"/>
</dbReference>
<evidence type="ECO:0000256" key="2">
    <source>
        <dbReference type="SAM" id="Phobius"/>
    </source>
</evidence>
<feature type="transmembrane region" description="Helical" evidence="2">
    <location>
        <begin position="70"/>
        <end position="89"/>
    </location>
</feature>
<reference evidence="3 4" key="1">
    <citation type="journal article" date="2015" name="Genome Biol. Evol.">
        <title>Comparative Genomics of a Bacterivorous Green Alga Reveals Evolutionary Causalities and Consequences of Phago-Mixotrophic Mode of Nutrition.</title>
        <authorList>
            <person name="Burns J.A."/>
            <person name="Paasch A."/>
            <person name="Narechania A."/>
            <person name="Kim E."/>
        </authorList>
    </citation>
    <scope>NUCLEOTIDE SEQUENCE [LARGE SCALE GENOMIC DNA]</scope>
    <source>
        <strain evidence="3 4">PLY_AMNH</strain>
    </source>
</reference>
<dbReference type="AlphaFoldDB" id="A0AAE0LG81"/>
<keyword evidence="2" id="KW-0472">Membrane</keyword>
<comment type="caution">
    <text evidence="3">The sequence shown here is derived from an EMBL/GenBank/DDBJ whole genome shotgun (WGS) entry which is preliminary data.</text>
</comment>
<keyword evidence="4" id="KW-1185">Reference proteome</keyword>
<evidence type="ECO:0000313" key="4">
    <source>
        <dbReference type="Proteomes" id="UP001190700"/>
    </source>
</evidence>
<sequence>MDTEAQAEFDEIMSRDIRQPPNIDLSSANGGGYLRLKAKRELQEKRNFKFKLLGALLSEYQTRSHIRKRYLLLFGYLAFFGMYLIIVRLQSNPTDSFKVLEGVRESLLPHEDNGDLQKFFTSVDQIEDWLLEKVDSFWEPAECGDSLCTHPEEYAAWSSFGCASDCGALPTSPIHVHITTYSSLSETGGRSEEDGAEHILWNVCSQEEYDGEELCWHDPWDRLASHRALNVRLDLPDADWHLKVIKPSYVTVNVVLYLASQNVTRNSTLAWAANESTLEMPTRRRLQSHLPLSRPTYRPAPRRPPLGNATPGRRDDISPRRRILNESSGAVVPDVQQALPLSKWESWLRSLNATAAQQSFATAETCQELVLQLVDQFPNHYLECGGDDVSESCCQRYQALYEGRCWCALPVVDHGVYHSASTNPNENNPSAASAIMSTIVYDLRMCSGFAMDQYAMTEPLLCNHLTPPITQVEGVNAVACRYEFSVLFEQASTFHSCTTSAPDGPDCCAALLNLERYNCLCYDHASAGALAEADFSAVASLFESCNLTSPDCASLPPATYYPSAEQYKHSLYYRTSSSRRAVMRASDRFEYYNKWRSWDAELFVFEKSKVDAIKIALGVSWEEAEQLQKKSAAGELDEIDTVVTHCAEVPSTAPVGCAWHADFLFSMLYLDPCSEAVRYITCGEEAAGKECAQYVAGFGGDENADVLYGDLLEENFDVYLSACTNLTKADMCAQYAQQCDEQLPVILEAISDCIAADDLTVGRVNNATLDKMYLCASNHRWAAGGEPTPTCEELLYYHGSFEERWAREVYAAPKVR</sequence>
<proteinExistence type="predicted"/>
<feature type="region of interest" description="Disordered" evidence="1">
    <location>
        <begin position="282"/>
        <end position="319"/>
    </location>
</feature>
<keyword evidence="2" id="KW-0812">Transmembrane</keyword>